<dbReference type="AlphaFoldDB" id="A0A4V2PIT3"/>
<gene>
    <name evidence="9" type="ORF">EV378_1733</name>
</gene>
<evidence type="ECO:0000313" key="10">
    <source>
        <dbReference type="Proteomes" id="UP000295560"/>
    </source>
</evidence>
<evidence type="ECO:0000313" key="9">
    <source>
        <dbReference type="EMBL" id="TCK25906.1"/>
    </source>
</evidence>
<evidence type="ECO:0000256" key="5">
    <source>
        <dbReference type="ARBA" id="ARBA00023136"/>
    </source>
</evidence>
<dbReference type="EMBL" id="SMFZ01000001">
    <property type="protein sequence ID" value="TCK25906.1"/>
    <property type="molecule type" value="Genomic_DNA"/>
</dbReference>
<feature type="domain" description="Putative zinc-finger" evidence="8">
    <location>
        <begin position="13"/>
        <end position="41"/>
    </location>
</feature>
<comment type="subcellular location">
    <subcellularLocation>
        <location evidence="1">Membrane</location>
        <topology evidence="1">Single-pass membrane protein</topology>
    </subcellularLocation>
</comment>
<dbReference type="InterPro" id="IPR027383">
    <property type="entry name" value="Znf_put"/>
</dbReference>
<accession>A0A4V2PIT3</accession>
<dbReference type="Pfam" id="PF13490">
    <property type="entry name" value="zf-HC2"/>
    <property type="match status" value="1"/>
</dbReference>
<dbReference type="PANTHER" id="PTHR37461">
    <property type="entry name" value="ANTI-SIGMA-K FACTOR RSKA"/>
    <property type="match status" value="1"/>
</dbReference>
<evidence type="ECO:0000256" key="7">
    <source>
        <dbReference type="SAM" id="Phobius"/>
    </source>
</evidence>
<dbReference type="GO" id="GO:0016020">
    <property type="term" value="C:membrane"/>
    <property type="evidence" value="ECO:0007669"/>
    <property type="project" value="UniProtKB-SubCell"/>
</dbReference>
<reference evidence="9 10" key="1">
    <citation type="submission" date="2019-03" db="EMBL/GenBank/DDBJ databases">
        <title>Sequencing the genomes of 1000 actinobacteria strains.</title>
        <authorList>
            <person name="Klenk H.-P."/>
        </authorList>
    </citation>
    <scope>NUCLEOTIDE SEQUENCE [LARGE SCALE GENOMIC DNA]</scope>
    <source>
        <strain evidence="9 10">DSM 44969</strain>
    </source>
</reference>
<dbReference type="GO" id="GO:0016989">
    <property type="term" value="F:sigma factor antagonist activity"/>
    <property type="evidence" value="ECO:0007669"/>
    <property type="project" value="TreeGrafter"/>
</dbReference>
<evidence type="ECO:0000256" key="4">
    <source>
        <dbReference type="ARBA" id="ARBA00023015"/>
    </source>
</evidence>
<proteinExistence type="predicted"/>
<name>A0A4V2PIT3_PSEEN</name>
<keyword evidence="4" id="KW-0805">Transcription regulation</keyword>
<sequence length="235" mass="24592">MTPPIEPAHDPEELTAHAMGLLDGPEAAAVEQHLRGCAACRREWTEIRETVDLVGSLPPEMFADGPPSSDLPLRRALREVRDEPVRHRMPRRRPVGRLLAVAAAALVLVVGGGLVGRLTAPEPSATSVAAGPGAITAFGQQGTVRMTASVAPAAGWVRVATEVQGITPGKRCTLEIENADGKVEPAAFWMSAPPREPGRPTPVAGSAIIDPASVRAVSVRDDTGATLVRVPLSLT</sequence>
<keyword evidence="10" id="KW-1185">Reference proteome</keyword>
<dbReference type="Proteomes" id="UP000295560">
    <property type="component" value="Unassembled WGS sequence"/>
</dbReference>
<dbReference type="RefSeq" id="WP_132422467.1">
    <property type="nucleotide sequence ID" value="NZ_SMFZ01000001.1"/>
</dbReference>
<evidence type="ECO:0000256" key="1">
    <source>
        <dbReference type="ARBA" id="ARBA00004167"/>
    </source>
</evidence>
<dbReference type="InterPro" id="IPR051474">
    <property type="entry name" value="Anti-sigma-K/W_factor"/>
</dbReference>
<keyword evidence="3 7" id="KW-1133">Transmembrane helix</keyword>
<evidence type="ECO:0000256" key="2">
    <source>
        <dbReference type="ARBA" id="ARBA00022692"/>
    </source>
</evidence>
<comment type="caution">
    <text evidence="9">The sequence shown here is derived from an EMBL/GenBank/DDBJ whole genome shotgun (WGS) entry which is preliminary data.</text>
</comment>
<evidence type="ECO:0000259" key="8">
    <source>
        <dbReference type="Pfam" id="PF13490"/>
    </source>
</evidence>
<keyword evidence="5 7" id="KW-0472">Membrane</keyword>
<dbReference type="GO" id="GO:0006417">
    <property type="term" value="P:regulation of translation"/>
    <property type="evidence" value="ECO:0007669"/>
    <property type="project" value="TreeGrafter"/>
</dbReference>
<feature type="transmembrane region" description="Helical" evidence="7">
    <location>
        <begin position="95"/>
        <end position="115"/>
    </location>
</feature>
<dbReference type="OrthoDB" id="5185837at2"/>
<keyword evidence="2 7" id="KW-0812">Transmembrane</keyword>
<organism evidence="9 10">
    <name type="scientific">Pseudonocardia endophytica</name>
    <dbReference type="NCBI Taxonomy" id="401976"/>
    <lineage>
        <taxon>Bacteria</taxon>
        <taxon>Bacillati</taxon>
        <taxon>Actinomycetota</taxon>
        <taxon>Actinomycetes</taxon>
        <taxon>Pseudonocardiales</taxon>
        <taxon>Pseudonocardiaceae</taxon>
        <taxon>Pseudonocardia</taxon>
    </lineage>
</organism>
<protein>
    <submittedName>
        <fullName evidence="9">Putative zinc finger protein</fullName>
    </submittedName>
</protein>
<keyword evidence="6" id="KW-0804">Transcription</keyword>
<dbReference type="Gene3D" id="1.10.10.1320">
    <property type="entry name" value="Anti-sigma factor, zinc-finger domain"/>
    <property type="match status" value="1"/>
</dbReference>
<dbReference type="PANTHER" id="PTHR37461:SF1">
    <property type="entry name" value="ANTI-SIGMA-K FACTOR RSKA"/>
    <property type="match status" value="1"/>
</dbReference>
<evidence type="ECO:0000256" key="3">
    <source>
        <dbReference type="ARBA" id="ARBA00022989"/>
    </source>
</evidence>
<dbReference type="InterPro" id="IPR041916">
    <property type="entry name" value="Anti_sigma_zinc_sf"/>
</dbReference>
<evidence type="ECO:0000256" key="6">
    <source>
        <dbReference type="ARBA" id="ARBA00023163"/>
    </source>
</evidence>